<dbReference type="SMART" id="SM00318">
    <property type="entry name" value="SNc"/>
    <property type="match status" value="1"/>
</dbReference>
<dbReference type="PROSITE" id="PS50830">
    <property type="entry name" value="TNASE_3"/>
    <property type="match status" value="1"/>
</dbReference>
<dbReference type="RefSeq" id="WP_188693904.1">
    <property type="nucleotide sequence ID" value="NZ_BMIR01000010.1"/>
</dbReference>
<sequence>MKLWLGVLVVCCLVLSGCQLSAQSSENTNTKTVPVTRVIDGDTIKVKLNGKEETVRFLLVDTPETHHPTLGVQPYGQQAAAYTKKLLEGKTIQIELAKNGGRDKYGRVLAYLFIGGKSVEKLLLEKGLARVAYVYPPNTKYLDTYRQAEKKAQDRKLNIWRVAGYVQDDGYHPEVMKSGQETAVTAPKSEKGGFAPDQNGNCHQKVKGNISQSGKIYHLPTDAYYGRTKAERCFNTVKEAEQAGFRAVK</sequence>
<keyword evidence="4" id="KW-0732">Signal</keyword>
<dbReference type="PANTHER" id="PTHR12302:SF3">
    <property type="entry name" value="SERINE_THREONINE-PROTEIN KINASE 31"/>
    <property type="match status" value="1"/>
</dbReference>
<evidence type="ECO:0000259" key="5">
    <source>
        <dbReference type="PROSITE" id="PS50830"/>
    </source>
</evidence>
<dbReference type="SUPFAM" id="SSF50199">
    <property type="entry name" value="Staphylococcal nuclease"/>
    <property type="match status" value="1"/>
</dbReference>
<organism evidence="6 7">
    <name type="scientific">Pullulanibacillus camelliae</name>
    <dbReference type="NCBI Taxonomy" id="1707096"/>
    <lineage>
        <taxon>Bacteria</taxon>
        <taxon>Bacillati</taxon>
        <taxon>Bacillota</taxon>
        <taxon>Bacilli</taxon>
        <taxon>Bacillales</taxon>
        <taxon>Sporolactobacillaceae</taxon>
        <taxon>Pullulanibacillus</taxon>
    </lineage>
</organism>
<keyword evidence="3" id="KW-0378">Hydrolase</keyword>
<dbReference type="PANTHER" id="PTHR12302">
    <property type="entry name" value="EBNA2 BINDING PROTEIN P100"/>
    <property type="match status" value="1"/>
</dbReference>
<dbReference type="Pfam" id="PF00565">
    <property type="entry name" value="SNase"/>
    <property type="match status" value="1"/>
</dbReference>
<reference evidence="6" key="2">
    <citation type="submission" date="2020-09" db="EMBL/GenBank/DDBJ databases">
        <authorList>
            <person name="Sun Q."/>
            <person name="Zhou Y."/>
        </authorList>
    </citation>
    <scope>NUCLEOTIDE SEQUENCE</scope>
    <source>
        <strain evidence="6">CGMCC 1.15371</strain>
    </source>
</reference>
<keyword evidence="2" id="KW-0255">Endonuclease</keyword>
<accession>A0A8J3DT75</accession>
<keyword evidence="1" id="KW-0540">Nuclease</keyword>
<evidence type="ECO:0000256" key="4">
    <source>
        <dbReference type="SAM" id="SignalP"/>
    </source>
</evidence>
<dbReference type="Gene3D" id="2.40.50.90">
    <property type="match status" value="1"/>
</dbReference>
<dbReference type="PROSITE" id="PS51257">
    <property type="entry name" value="PROKAR_LIPOPROTEIN"/>
    <property type="match status" value="1"/>
</dbReference>
<evidence type="ECO:0000256" key="3">
    <source>
        <dbReference type="ARBA" id="ARBA00022801"/>
    </source>
</evidence>
<dbReference type="Proteomes" id="UP000628775">
    <property type="component" value="Unassembled WGS sequence"/>
</dbReference>
<evidence type="ECO:0000313" key="7">
    <source>
        <dbReference type="Proteomes" id="UP000628775"/>
    </source>
</evidence>
<feature type="signal peptide" evidence="4">
    <location>
        <begin position="1"/>
        <end position="22"/>
    </location>
</feature>
<feature type="chain" id="PRO_5035306059" description="TNase-like domain-containing protein" evidence="4">
    <location>
        <begin position="23"/>
        <end position="249"/>
    </location>
</feature>
<proteinExistence type="predicted"/>
<evidence type="ECO:0000256" key="2">
    <source>
        <dbReference type="ARBA" id="ARBA00022759"/>
    </source>
</evidence>
<dbReference type="GO" id="GO:0016787">
    <property type="term" value="F:hydrolase activity"/>
    <property type="evidence" value="ECO:0007669"/>
    <property type="project" value="UniProtKB-KW"/>
</dbReference>
<dbReference type="InterPro" id="IPR016071">
    <property type="entry name" value="Staphylococal_nuclease_OB-fold"/>
</dbReference>
<keyword evidence="7" id="KW-1185">Reference proteome</keyword>
<feature type="domain" description="TNase-like" evidence="5">
    <location>
        <begin position="29"/>
        <end position="162"/>
    </location>
</feature>
<gene>
    <name evidence="6" type="ORF">GCM10011391_23080</name>
</gene>
<dbReference type="EMBL" id="BMIR01000010">
    <property type="protein sequence ID" value="GGE43677.1"/>
    <property type="molecule type" value="Genomic_DNA"/>
</dbReference>
<evidence type="ECO:0000256" key="1">
    <source>
        <dbReference type="ARBA" id="ARBA00022722"/>
    </source>
</evidence>
<dbReference type="CDD" id="cd00175">
    <property type="entry name" value="SNc"/>
    <property type="match status" value="1"/>
</dbReference>
<protein>
    <recommendedName>
        <fullName evidence="5">TNase-like domain-containing protein</fullName>
    </recommendedName>
</protein>
<reference evidence="6" key="1">
    <citation type="journal article" date="2014" name="Int. J. Syst. Evol. Microbiol.">
        <title>Complete genome sequence of Corynebacterium casei LMG S-19264T (=DSM 44701T), isolated from a smear-ripened cheese.</title>
        <authorList>
            <consortium name="US DOE Joint Genome Institute (JGI-PGF)"/>
            <person name="Walter F."/>
            <person name="Albersmeier A."/>
            <person name="Kalinowski J."/>
            <person name="Ruckert C."/>
        </authorList>
    </citation>
    <scope>NUCLEOTIDE SEQUENCE</scope>
    <source>
        <strain evidence="6">CGMCC 1.15371</strain>
    </source>
</reference>
<evidence type="ECO:0000313" key="6">
    <source>
        <dbReference type="EMBL" id="GGE43677.1"/>
    </source>
</evidence>
<name>A0A8J3DT75_9BACL</name>
<comment type="caution">
    <text evidence="6">The sequence shown here is derived from an EMBL/GenBank/DDBJ whole genome shotgun (WGS) entry which is preliminary data.</text>
</comment>
<dbReference type="GO" id="GO:0004519">
    <property type="term" value="F:endonuclease activity"/>
    <property type="evidence" value="ECO:0007669"/>
    <property type="project" value="UniProtKB-KW"/>
</dbReference>
<dbReference type="InterPro" id="IPR035437">
    <property type="entry name" value="SNase_OB-fold_sf"/>
</dbReference>
<dbReference type="AlphaFoldDB" id="A0A8J3DT75"/>